<proteinExistence type="predicted"/>
<dbReference type="Gene3D" id="3.40.50.300">
    <property type="entry name" value="P-loop containing nucleotide triphosphate hydrolases"/>
    <property type="match status" value="1"/>
</dbReference>
<evidence type="ECO:0000256" key="1">
    <source>
        <dbReference type="ARBA" id="ARBA00022737"/>
    </source>
</evidence>
<gene>
    <name evidence="5" type="ORF">HYS17_03820</name>
</gene>
<dbReference type="Pfam" id="PF13469">
    <property type="entry name" value="Sulfotransfer_3"/>
    <property type="match status" value="1"/>
</dbReference>
<dbReference type="Pfam" id="PF13432">
    <property type="entry name" value="TPR_16"/>
    <property type="match status" value="2"/>
</dbReference>
<keyword evidence="1" id="KW-0677">Repeat</keyword>
<evidence type="ECO:0000259" key="4">
    <source>
        <dbReference type="Pfam" id="PF25064"/>
    </source>
</evidence>
<feature type="repeat" description="TPR" evidence="3">
    <location>
        <begin position="352"/>
        <end position="385"/>
    </location>
</feature>
<sequence length="790" mass="88718">MPLSNEVPLDDALQIAAGYHRQNNLVLADRTYRDILKAAPDHFDALHNLAIVCYQRGRLDEAARLIRQAYDAGGRESDAPHFWNNYAVMMAETGQPEAALAGWDRAVELDPDFVDALSSKANALWKLERYQEAEALCRRALALQPDMLDARLNLGNALVAQGKREEALSVWQDITRDHPKFAHPWNNIGNALRDQGKLAEAEAACRKALELDPKLVFAMNNLGNVLRDQGKPKEAEEWFRKAVSLKPDYAEAQNNLGVALLDQQRYEEAATAIRYAIAFKPDYGDAHGNLCLALMELGEIEDAQEHAQKAILLKPASAQAYAELSDVLFAADRIDEAEAALEEALRLEPDSPRVYLKLATVMERANRIEDALAAIDKAVALNPEMPEAYLRKGITYFLSNRVPEAIEAINKALALKPDMALGYATLAEIEQSEGDIEASVEYVRKGLSITRDLPSLFYSLGKAQKYKADSDDFRDLCALEEGAEKRGTQYCISLYFALANACEDIGDYKKSFIYLKKGNDAKRRTVSYNHELCAEGFKQIRETYSRQTIDMFAGKGCPSDIPVFIVGMPRSGTTLTEQIISSHPDVFGAGELMDLTATERQCGALHPENAAAFGQTYVDMIRARDPSGGAKRITDKMPGNYSRIGEIICTLPNAKIIHCRRDPVDTCLSCYKQLFARGQYWSYNLEELAAQYKLYEELMAHWRSVVPERFIEIDYEDTVNNLEAVARRLIDYIGLPWDDACLKPHEQKRTVLTASKMQVIKPVYKTSVKSWKRYEEELQPLIRALDYKEA</sequence>
<dbReference type="Pfam" id="PF14559">
    <property type="entry name" value="TPR_19"/>
    <property type="match status" value="1"/>
</dbReference>
<feature type="repeat" description="TPR" evidence="3">
    <location>
        <begin position="386"/>
        <end position="419"/>
    </location>
</feature>
<dbReference type="SUPFAM" id="SSF48452">
    <property type="entry name" value="TPR-like"/>
    <property type="match status" value="3"/>
</dbReference>
<dbReference type="PROSITE" id="PS50293">
    <property type="entry name" value="TPR_REGION"/>
    <property type="match status" value="1"/>
</dbReference>
<name>A0A7T5R3T1_9BACT</name>
<dbReference type="Gene3D" id="1.25.40.10">
    <property type="entry name" value="Tetratricopeptide repeat domain"/>
    <property type="match status" value="5"/>
</dbReference>
<dbReference type="InterPro" id="IPR056835">
    <property type="entry name" value="ARM_TT21_5th"/>
</dbReference>
<feature type="repeat" description="TPR" evidence="3">
    <location>
        <begin position="216"/>
        <end position="249"/>
    </location>
</feature>
<feature type="domain" description="Tetratricopeptide repeat protein 21A/21B fifth ARM repeats" evidence="4">
    <location>
        <begin position="20"/>
        <end position="106"/>
    </location>
</feature>
<dbReference type="InterPro" id="IPR051012">
    <property type="entry name" value="CellSynth/LPSAsmb/PSIAsmb"/>
</dbReference>
<dbReference type="InterPro" id="IPR011990">
    <property type="entry name" value="TPR-like_helical_dom_sf"/>
</dbReference>
<dbReference type="PROSITE" id="PS50005">
    <property type="entry name" value="TPR"/>
    <property type="match status" value="7"/>
</dbReference>
<reference evidence="5 6" key="1">
    <citation type="submission" date="2020-07" db="EMBL/GenBank/DDBJ databases">
        <title>Huge and variable diversity of episymbiotic CPR bacteria and DPANN archaea in groundwater ecosystems.</title>
        <authorList>
            <person name="He C.Y."/>
            <person name="Keren R."/>
            <person name="Whittaker M."/>
            <person name="Farag I.F."/>
            <person name="Doudna J."/>
            <person name="Cate J.H.D."/>
            <person name="Banfield J.F."/>
        </authorList>
    </citation>
    <scope>NUCLEOTIDE SEQUENCE [LARGE SCALE GENOMIC DNA]</scope>
    <source>
        <strain evidence="5">NC_groundwater_70_Ag_B-0.1um_54_66</strain>
    </source>
</reference>
<dbReference type="SMART" id="SM00028">
    <property type="entry name" value="TPR"/>
    <property type="match status" value="14"/>
</dbReference>
<feature type="repeat" description="TPR" evidence="3">
    <location>
        <begin position="182"/>
        <end position="215"/>
    </location>
</feature>
<evidence type="ECO:0000313" key="6">
    <source>
        <dbReference type="Proteomes" id="UP000595362"/>
    </source>
</evidence>
<dbReference type="Proteomes" id="UP000595362">
    <property type="component" value="Chromosome"/>
</dbReference>
<evidence type="ECO:0000256" key="3">
    <source>
        <dbReference type="PROSITE-ProRule" id="PRU00339"/>
    </source>
</evidence>
<keyword evidence="2 3" id="KW-0802">TPR repeat</keyword>
<dbReference type="Pfam" id="PF13181">
    <property type="entry name" value="TPR_8"/>
    <property type="match status" value="1"/>
</dbReference>
<organism evidence="5 6">
    <name type="scientific">Micavibrio aeruginosavorus</name>
    <dbReference type="NCBI Taxonomy" id="349221"/>
    <lineage>
        <taxon>Bacteria</taxon>
        <taxon>Pseudomonadati</taxon>
        <taxon>Bdellovibrionota</taxon>
        <taxon>Bdellovibrionia</taxon>
        <taxon>Bdellovibrionales</taxon>
        <taxon>Pseudobdellovibrionaceae</taxon>
        <taxon>Micavibrio</taxon>
    </lineage>
</organism>
<feature type="repeat" description="TPR" evidence="3">
    <location>
        <begin position="250"/>
        <end position="283"/>
    </location>
</feature>
<dbReference type="AlphaFoldDB" id="A0A7T5R3T1"/>
<dbReference type="InterPro" id="IPR027417">
    <property type="entry name" value="P-loop_NTPase"/>
</dbReference>
<dbReference type="EMBL" id="CP066681">
    <property type="protein sequence ID" value="QQG36909.1"/>
    <property type="molecule type" value="Genomic_DNA"/>
</dbReference>
<evidence type="ECO:0000313" key="5">
    <source>
        <dbReference type="EMBL" id="QQG36909.1"/>
    </source>
</evidence>
<dbReference type="Pfam" id="PF25064">
    <property type="entry name" value="ARM_TT21_5th"/>
    <property type="match status" value="1"/>
</dbReference>
<dbReference type="PANTHER" id="PTHR45586">
    <property type="entry name" value="TPR REPEAT-CONTAINING PROTEIN PA4667"/>
    <property type="match status" value="1"/>
</dbReference>
<accession>A0A7T5R3T1</accession>
<dbReference type="SUPFAM" id="SSF52540">
    <property type="entry name" value="P-loop containing nucleoside triphosphate hydrolases"/>
    <property type="match status" value="1"/>
</dbReference>
<feature type="repeat" description="TPR" evidence="3">
    <location>
        <begin position="318"/>
        <end position="351"/>
    </location>
</feature>
<dbReference type="Pfam" id="PF13424">
    <property type="entry name" value="TPR_12"/>
    <property type="match status" value="1"/>
</dbReference>
<dbReference type="InterPro" id="IPR019734">
    <property type="entry name" value="TPR_rpt"/>
</dbReference>
<feature type="repeat" description="TPR" evidence="3">
    <location>
        <begin position="80"/>
        <end position="113"/>
    </location>
</feature>
<dbReference type="PANTHER" id="PTHR45586:SF1">
    <property type="entry name" value="LIPOPOLYSACCHARIDE ASSEMBLY PROTEIN B"/>
    <property type="match status" value="1"/>
</dbReference>
<protein>
    <submittedName>
        <fullName evidence="5">Tetratricopeptide repeat protein</fullName>
    </submittedName>
</protein>
<evidence type="ECO:0000256" key="2">
    <source>
        <dbReference type="ARBA" id="ARBA00022803"/>
    </source>
</evidence>